<proteinExistence type="predicted"/>
<feature type="transmembrane region" description="Helical" evidence="5">
    <location>
        <begin position="370"/>
        <end position="391"/>
    </location>
</feature>
<dbReference type="GO" id="GO:0022857">
    <property type="term" value="F:transmembrane transporter activity"/>
    <property type="evidence" value="ECO:0007669"/>
    <property type="project" value="InterPro"/>
</dbReference>
<evidence type="ECO:0000256" key="4">
    <source>
        <dbReference type="ARBA" id="ARBA00023136"/>
    </source>
</evidence>
<dbReference type="PANTHER" id="PTHR24064">
    <property type="entry name" value="SOLUTE CARRIER FAMILY 22 MEMBER"/>
    <property type="match status" value="1"/>
</dbReference>
<comment type="caution">
    <text evidence="7">The sequence shown here is derived from an EMBL/GenBank/DDBJ whole genome shotgun (WGS) entry which is preliminary data.</text>
</comment>
<reference evidence="7" key="1">
    <citation type="submission" date="2020-03" db="EMBL/GenBank/DDBJ databases">
        <title>Studies in the Genomics of Life Span.</title>
        <authorList>
            <person name="Glass D."/>
        </authorList>
    </citation>
    <scope>NUCLEOTIDE SEQUENCE</scope>
    <source>
        <strain evidence="7">LTLLF</strain>
        <tissue evidence="7">Muscle</tissue>
    </source>
</reference>
<dbReference type="PROSITE" id="PS50850">
    <property type="entry name" value="MFS"/>
    <property type="match status" value="1"/>
</dbReference>
<dbReference type="GO" id="GO:0016020">
    <property type="term" value="C:membrane"/>
    <property type="evidence" value="ECO:0007669"/>
    <property type="project" value="UniProtKB-SubCell"/>
</dbReference>
<feature type="transmembrane region" description="Helical" evidence="5">
    <location>
        <begin position="252"/>
        <end position="270"/>
    </location>
</feature>
<keyword evidence="4 5" id="KW-0472">Membrane</keyword>
<feature type="transmembrane region" description="Helical" evidence="5">
    <location>
        <begin position="18"/>
        <end position="37"/>
    </location>
</feature>
<feature type="transmembrane region" description="Helical" evidence="5">
    <location>
        <begin position="142"/>
        <end position="161"/>
    </location>
</feature>
<feature type="transmembrane region" description="Helical" evidence="5">
    <location>
        <begin position="463"/>
        <end position="484"/>
    </location>
</feature>
<evidence type="ECO:0000256" key="3">
    <source>
        <dbReference type="ARBA" id="ARBA00022989"/>
    </source>
</evidence>
<dbReference type="GO" id="GO:0015711">
    <property type="term" value="P:organic anion transport"/>
    <property type="evidence" value="ECO:0007669"/>
    <property type="project" value="UniProtKB-ARBA"/>
</dbReference>
<dbReference type="Gene3D" id="1.20.1250.20">
    <property type="entry name" value="MFS general substrate transporter like domains"/>
    <property type="match status" value="1"/>
</dbReference>
<dbReference type="InterPro" id="IPR036259">
    <property type="entry name" value="MFS_trans_sf"/>
</dbReference>
<keyword evidence="3 5" id="KW-1133">Transmembrane helix</keyword>
<comment type="subcellular location">
    <subcellularLocation>
        <location evidence="1">Membrane</location>
        <topology evidence="1">Multi-pass membrane protein</topology>
    </subcellularLocation>
</comment>
<keyword evidence="2 5" id="KW-0812">Transmembrane</keyword>
<evidence type="ECO:0000256" key="5">
    <source>
        <dbReference type="SAM" id="Phobius"/>
    </source>
</evidence>
<sequence length="561" mass="61899">MAFTDLLDALGGVGRFQFVYTALLLLPCGLLACHTFLQNFTAAAPPHYCQHLANNTEATTNDSEAWLRATIPLNQHGVPEPCRRYTEPQWALLKSNTSSHRVATEDCKDGWVYDRSIFPSTIVMEWDLVCESRTLRDLAQSIYMSGVLVGAALFGGLADRLGRKAPLVWSYLQLAVSGAATAYVGSFSAYCVFRFLMGMTFSGIILNSLSLVVEWMPTRGRTVAGVLLGFSFTLGQLILAGVAYLIRPWRWLQFAVSAPFLVFFLYSWWLPESSRWLLLHGKSQQAVQNLRKVAMINGRKEEGERLTTETLLIQVVSSYIQSEFSSVRTSNSILDLFRTPAIRKVTCCLMAIWFSNSVAYYGLAMDLQKFGLSIYLVQALFGIIDIPAMLVATTTMIYVGRRATVASFLILAGLMVIANMFVPEGELYPTEIRQMGMGFASVNARLGGLAAPLVTTLGEISPVLPPVSFGATSVLAGMAVACFLTETRNVPLVETIAAMEKRINQGTAGWRCWGEVRWSQGALRAQHSKIQPLQDTAEQRLLSRKKKGQTSIAELRKTGDS</sequence>
<dbReference type="EMBL" id="JAATJU010023300">
    <property type="protein sequence ID" value="KAH0507936.1"/>
    <property type="molecule type" value="Genomic_DNA"/>
</dbReference>
<feature type="transmembrane region" description="Helical" evidence="5">
    <location>
        <begin position="403"/>
        <end position="422"/>
    </location>
</feature>
<accession>A0A8J6KQI2</accession>
<name>A0A8J6KQI2_MICOH</name>
<gene>
    <name evidence="7" type="ORF">LTLLF_164350</name>
</gene>
<dbReference type="InterPro" id="IPR020846">
    <property type="entry name" value="MFS_dom"/>
</dbReference>
<evidence type="ECO:0000259" key="6">
    <source>
        <dbReference type="PROSITE" id="PS50850"/>
    </source>
</evidence>
<feature type="transmembrane region" description="Helical" evidence="5">
    <location>
        <begin position="192"/>
        <end position="213"/>
    </location>
</feature>
<dbReference type="InterPro" id="IPR005828">
    <property type="entry name" value="MFS_sugar_transport-like"/>
</dbReference>
<protein>
    <submittedName>
        <fullName evidence="7">Solute carrier family 22 member 20</fullName>
    </submittedName>
</protein>
<feature type="transmembrane region" description="Helical" evidence="5">
    <location>
        <begin position="225"/>
        <end position="246"/>
    </location>
</feature>
<dbReference type="Proteomes" id="UP000710432">
    <property type="component" value="Unassembled WGS sequence"/>
</dbReference>
<evidence type="ECO:0000313" key="8">
    <source>
        <dbReference type="Proteomes" id="UP000710432"/>
    </source>
</evidence>
<feature type="domain" description="Major facilitator superfamily (MFS) profile" evidence="6">
    <location>
        <begin position="95"/>
        <end position="488"/>
    </location>
</feature>
<evidence type="ECO:0000256" key="2">
    <source>
        <dbReference type="ARBA" id="ARBA00022692"/>
    </source>
</evidence>
<evidence type="ECO:0000256" key="1">
    <source>
        <dbReference type="ARBA" id="ARBA00004141"/>
    </source>
</evidence>
<feature type="transmembrane region" description="Helical" evidence="5">
    <location>
        <begin position="168"/>
        <end position="186"/>
    </location>
</feature>
<dbReference type="AlphaFoldDB" id="A0A8J6KQI2"/>
<dbReference type="SUPFAM" id="SSF103473">
    <property type="entry name" value="MFS general substrate transporter"/>
    <property type="match status" value="1"/>
</dbReference>
<organism evidence="7 8">
    <name type="scientific">Microtus ochrogaster</name>
    <name type="common">Prairie vole</name>
    <dbReference type="NCBI Taxonomy" id="79684"/>
    <lineage>
        <taxon>Eukaryota</taxon>
        <taxon>Metazoa</taxon>
        <taxon>Chordata</taxon>
        <taxon>Craniata</taxon>
        <taxon>Vertebrata</taxon>
        <taxon>Euteleostomi</taxon>
        <taxon>Mammalia</taxon>
        <taxon>Eutheria</taxon>
        <taxon>Euarchontoglires</taxon>
        <taxon>Glires</taxon>
        <taxon>Rodentia</taxon>
        <taxon>Myomorpha</taxon>
        <taxon>Muroidea</taxon>
        <taxon>Cricetidae</taxon>
        <taxon>Arvicolinae</taxon>
        <taxon>Microtus</taxon>
    </lineage>
</organism>
<evidence type="ECO:0000313" key="7">
    <source>
        <dbReference type="EMBL" id="KAH0507936.1"/>
    </source>
</evidence>
<dbReference type="Pfam" id="PF00083">
    <property type="entry name" value="Sugar_tr"/>
    <property type="match status" value="1"/>
</dbReference>
<dbReference type="FunFam" id="1.20.1250.20:FF:000023">
    <property type="entry name" value="Solute carrier family 22 member 6"/>
    <property type="match status" value="1"/>
</dbReference>